<organism evidence="2 3">
    <name type="scientific">Theileria equi strain WA</name>
    <dbReference type="NCBI Taxonomy" id="1537102"/>
    <lineage>
        <taxon>Eukaryota</taxon>
        <taxon>Sar</taxon>
        <taxon>Alveolata</taxon>
        <taxon>Apicomplexa</taxon>
        <taxon>Aconoidasida</taxon>
        <taxon>Piroplasmida</taxon>
        <taxon>Theileriidae</taxon>
        <taxon>Theileria</taxon>
    </lineage>
</organism>
<reference evidence="2 3" key="1">
    <citation type="journal article" date="2012" name="BMC Genomics">
        <title>Comparative genomic analysis and phylogenetic position of Theileria equi.</title>
        <authorList>
            <person name="Kappmeyer L.S."/>
            <person name="Thiagarajan M."/>
            <person name="Herndon D.R."/>
            <person name="Ramsay J.D."/>
            <person name="Caler E."/>
            <person name="Djikeng A."/>
            <person name="Gillespie J.J."/>
            <person name="Lau A.O."/>
            <person name="Roalson E.H."/>
            <person name="Silva J.C."/>
            <person name="Silva M.G."/>
            <person name="Suarez C.E."/>
            <person name="Ueti M.W."/>
            <person name="Nene V.M."/>
            <person name="Mealey R.H."/>
            <person name="Knowles D.P."/>
            <person name="Brayton K.A."/>
        </authorList>
    </citation>
    <scope>NUCLEOTIDE SEQUENCE [LARGE SCALE GENOMIC DNA]</scope>
    <source>
        <strain evidence="2 3">WA</strain>
    </source>
</reference>
<keyword evidence="1" id="KW-1133">Transmembrane helix</keyword>
<evidence type="ECO:0000313" key="2">
    <source>
        <dbReference type="EMBL" id="AFZ80670.1"/>
    </source>
</evidence>
<sequence length="76" mass="9268">MALWGYGFNKETRNHRNRRYYGIFYLASMFTLPYFTYHFCGNTIVTKWFLKNIIPVYYPPESDPKIISRIYHSKDD</sequence>
<dbReference type="RefSeq" id="XP_004830336.1">
    <property type="nucleotide sequence ID" value="XM_004830279.1"/>
</dbReference>
<keyword evidence="1" id="KW-0812">Transmembrane</keyword>
<keyword evidence="1" id="KW-0472">Membrane</keyword>
<gene>
    <name evidence="2" type="ORF">BEWA_000750</name>
</gene>
<dbReference type="Proteomes" id="UP000031512">
    <property type="component" value="Chromosome 3"/>
</dbReference>
<dbReference type="EMBL" id="CP001670">
    <property type="protein sequence ID" value="AFZ80670.1"/>
    <property type="molecule type" value="Genomic_DNA"/>
</dbReference>
<proteinExistence type="predicted"/>
<dbReference type="Pfam" id="PF23535">
    <property type="entry name" value="Microp_apicomplexa_21"/>
    <property type="match status" value="1"/>
</dbReference>
<evidence type="ECO:0000256" key="1">
    <source>
        <dbReference type="SAM" id="Phobius"/>
    </source>
</evidence>
<dbReference type="VEuPathDB" id="PiroplasmaDB:BEWA_000750"/>
<dbReference type="OrthoDB" id="360584at2759"/>
<evidence type="ECO:0000313" key="3">
    <source>
        <dbReference type="Proteomes" id="UP000031512"/>
    </source>
</evidence>
<accession>L0AYM8</accession>
<dbReference type="AlphaFoldDB" id="L0AYM8"/>
<name>L0AYM8_THEEQ</name>
<dbReference type="InterPro" id="IPR056322">
    <property type="entry name" value="Microp_apicomplexa_21"/>
</dbReference>
<keyword evidence="3" id="KW-1185">Reference proteome</keyword>
<dbReference type="GeneID" id="15805619"/>
<feature type="transmembrane region" description="Helical" evidence="1">
    <location>
        <begin position="20"/>
        <end position="37"/>
    </location>
</feature>
<protein>
    <submittedName>
        <fullName evidence="2">Membrane protein, putative</fullName>
    </submittedName>
</protein>
<dbReference type="eggNOG" id="ENOG502TNEE">
    <property type="taxonomic scope" value="Eukaryota"/>
</dbReference>
<dbReference type="KEGG" id="beq:BEWA_000750"/>